<dbReference type="KEGG" id="prz:GZH47_11195"/>
<dbReference type="AlphaFoldDB" id="A0A6C0NYN3"/>
<protein>
    <submittedName>
        <fullName evidence="1">Uncharacterized protein</fullName>
    </submittedName>
</protein>
<gene>
    <name evidence="1" type="ORF">GZH47_11195</name>
</gene>
<dbReference type="RefSeq" id="WP_162640162.1">
    <property type="nucleotide sequence ID" value="NZ_CP048286.1"/>
</dbReference>
<sequence>MPSKREILQSISFGHRIAEDESQELANYFVETDHWKRIFSGEIDIVYGLKGTGKSAIYSLLQNKSSELMDKRINVIVAEKPRGTPAFKDIVNEPPTSEAEFITLWKLYFLSLIGFQVKNIKSEDSNRLVDFLEEARLLPRELNLRGIIKAAFDYAKKIVKAESFEGGLQFDPNTGMPAGVNGKITLKEPSHDLTSQGLASIDHLLELANKIIKTSDSRIWILIDRLDVAFADSAELEKNALRALFKVYLDMNDLENISLKIFLRSDIWKRVVDEGFRESSHITRSLTISWNPQSLLNLIMKRLLKNDAVVEYLGIDIEKIMGDINLQQETLYRIFPAQVDTGRNKPNTFDWLLSRTRDGNEDIATAPRELIHLLSSVREVQLKKLEIGGKEPGGSLLFDGASLKEALNPVSKVRLEQTLYAEYPQHKQYLEKLNRAKTEQTIDSLSVLWEVNQEDSYKIATKLVEIGFFKKTVRNTYWVPFLYRSALNMVQGNA</sequence>
<evidence type="ECO:0000313" key="1">
    <source>
        <dbReference type="EMBL" id="QHW31354.1"/>
    </source>
</evidence>
<proteinExistence type="predicted"/>
<organism evidence="1 2">
    <name type="scientific">Paenibacillus rhizovicinus</name>
    <dbReference type="NCBI Taxonomy" id="2704463"/>
    <lineage>
        <taxon>Bacteria</taxon>
        <taxon>Bacillati</taxon>
        <taxon>Bacillota</taxon>
        <taxon>Bacilli</taxon>
        <taxon>Bacillales</taxon>
        <taxon>Paenibacillaceae</taxon>
        <taxon>Paenibacillus</taxon>
    </lineage>
</organism>
<dbReference type="Proteomes" id="UP000479114">
    <property type="component" value="Chromosome"/>
</dbReference>
<accession>A0A6C0NYN3</accession>
<evidence type="ECO:0000313" key="2">
    <source>
        <dbReference type="Proteomes" id="UP000479114"/>
    </source>
</evidence>
<dbReference type="EMBL" id="CP048286">
    <property type="protein sequence ID" value="QHW31354.1"/>
    <property type="molecule type" value="Genomic_DNA"/>
</dbReference>
<keyword evidence="2" id="KW-1185">Reference proteome</keyword>
<dbReference type="NCBIfam" id="NF047389">
    <property type="entry name" value="ATPase_Sll1717"/>
    <property type="match status" value="1"/>
</dbReference>
<name>A0A6C0NYN3_9BACL</name>
<reference evidence="1 2" key="1">
    <citation type="submission" date="2020-02" db="EMBL/GenBank/DDBJ databases">
        <title>Paenibacillus sp. nov., isolated from rhizosphere soil of tomato.</title>
        <authorList>
            <person name="Weon H.-Y."/>
            <person name="Lee S.A."/>
        </authorList>
    </citation>
    <scope>NUCLEOTIDE SEQUENCE [LARGE SCALE GENOMIC DNA]</scope>
    <source>
        <strain evidence="1 2">14171R-81</strain>
    </source>
</reference>
<dbReference type="InterPro" id="IPR059206">
    <property type="entry name" value="Sll1717-like"/>
</dbReference>